<organism evidence="1 2">
    <name type="scientific">Flavobacterium bernardetii</name>
    <dbReference type="NCBI Taxonomy" id="2813823"/>
    <lineage>
        <taxon>Bacteria</taxon>
        <taxon>Pseudomonadati</taxon>
        <taxon>Bacteroidota</taxon>
        <taxon>Flavobacteriia</taxon>
        <taxon>Flavobacteriales</taxon>
        <taxon>Flavobacteriaceae</taxon>
        <taxon>Flavobacterium</taxon>
    </lineage>
</organism>
<proteinExistence type="predicted"/>
<dbReference type="Proteomes" id="UP000605990">
    <property type="component" value="Unassembled WGS sequence"/>
</dbReference>
<dbReference type="EMBL" id="JACRUN010000009">
    <property type="protein sequence ID" value="MBC5835986.1"/>
    <property type="molecule type" value="Genomic_DNA"/>
</dbReference>
<dbReference type="RefSeq" id="WP_166130363.1">
    <property type="nucleotide sequence ID" value="NZ_JAANOQ010000008.1"/>
</dbReference>
<accession>A0ABR7J1P4</accession>
<comment type="caution">
    <text evidence="1">The sequence shown here is derived from an EMBL/GenBank/DDBJ whole genome shotgun (WGS) entry which is preliminary data.</text>
</comment>
<evidence type="ECO:0000313" key="2">
    <source>
        <dbReference type="Proteomes" id="UP000605990"/>
    </source>
</evidence>
<evidence type="ECO:0008006" key="3">
    <source>
        <dbReference type="Google" id="ProtNLM"/>
    </source>
</evidence>
<name>A0ABR7J1P4_9FLAO</name>
<protein>
    <recommendedName>
        <fullName evidence="3">MarR family transcriptional regulator</fullName>
    </recommendedName>
</protein>
<evidence type="ECO:0000313" key="1">
    <source>
        <dbReference type="EMBL" id="MBC5835986.1"/>
    </source>
</evidence>
<sequence>MRKTLTPFETKSRLMLITVHNTMMALEKCLPDIDAELPEDYSDLIN</sequence>
<gene>
    <name evidence="1" type="ORF">H8R27_13915</name>
</gene>
<keyword evidence="2" id="KW-1185">Reference proteome</keyword>
<reference evidence="1 2" key="1">
    <citation type="submission" date="2020-08" db="EMBL/GenBank/DDBJ databases">
        <title>Description of novel Flavobacterium F-408 isolate.</title>
        <authorList>
            <person name="Saticioglu I.B."/>
            <person name="Duman M."/>
            <person name="Altun S."/>
        </authorList>
    </citation>
    <scope>NUCLEOTIDE SEQUENCE [LARGE SCALE GENOMIC DNA]</scope>
    <source>
        <strain evidence="1 2">F-408</strain>
    </source>
</reference>